<evidence type="ECO:0000256" key="1">
    <source>
        <dbReference type="ARBA" id="ARBA00022679"/>
    </source>
</evidence>
<dbReference type="InterPro" id="IPR001584">
    <property type="entry name" value="Integrase_cat-core"/>
</dbReference>
<dbReference type="Proteomes" id="UP000507470">
    <property type="component" value="Unassembled WGS sequence"/>
</dbReference>
<organism evidence="9 10">
    <name type="scientific">Mytilus coruscus</name>
    <name type="common">Sea mussel</name>
    <dbReference type="NCBI Taxonomy" id="42192"/>
    <lineage>
        <taxon>Eukaryota</taxon>
        <taxon>Metazoa</taxon>
        <taxon>Spiralia</taxon>
        <taxon>Lophotrochozoa</taxon>
        <taxon>Mollusca</taxon>
        <taxon>Bivalvia</taxon>
        <taxon>Autobranchia</taxon>
        <taxon>Pteriomorphia</taxon>
        <taxon>Mytilida</taxon>
        <taxon>Mytiloidea</taxon>
        <taxon>Mytilidae</taxon>
        <taxon>Mytilinae</taxon>
        <taxon>Mytilus</taxon>
    </lineage>
</organism>
<gene>
    <name evidence="9" type="ORF">MCOR_2870</name>
</gene>
<dbReference type="GO" id="GO:0004519">
    <property type="term" value="F:endonuclease activity"/>
    <property type="evidence" value="ECO:0007669"/>
    <property type="project" value="UniProtKB-KW"/>
</dbReference>
<keyword evidence="4" id="KW-0255">Endonuclease</keyword>
<dbReference type="CDD" id="cd09274">
    <property type="entry name" value="RNase_HI_RT_Ty3"/>
    <property type="match status" value="1"/>
</dbReference>
<dbReference type="InterPro" id="IPR012337">
    <property type="entry name" value="RNaseH-like_sf"/>
</dbReference>
<keyword evidence="5" id="KW-0378">Hydrolase</keyword>
<accession>A0A6J8A0L6</accession>
<evidence type="ECO:0000259" key="8">
    <source>
        <dbReference type="PROSITE" id="PS50994"/>
    </source>
</evidence>
<evidence type="ECO:0008006" key="11">
    <source>
        <dbReference type="Google" id="ProtNLM"/>
    </source>
</evidence>
<feature type="domain" description="Integrase catalytic" evidence="8">
    <location>
        <begin position="301"/>
        <end position="473"/>
    </location>
</feature>
<evidence type="ECO:0000313" key="9">
    <source>
        <dbReference type="EMBL" id="CAC5360359.1"/>
    </source>
</evidence>
<keyword evidence="10" id="KW-1185">Reference proteome</keyword>
<dbReference type="GO" id="GO:0003676">
    <property type="term" value="F:nucleic acid binding"/>
    <property type="evidence" value="ECO:0007669"/>
    <property type="project" value="InterPro"/>
</dbReference>
<evidence type="ECO:0000256" key="3">
    <source>
        <dbReference type="ARBA" id="ARBA00022722"/>
    </source>
</evidence>
<dbReference type="InterPro" id="IPR036397">
    <property type="entry name" value="RNaseH_sf"/>
</dbReference>
<protein>
    <recommendedName>
        <fullName evidence="11">Integrase catalytic domain-containing protein</fullName>
    </recommendedName>
</protein>
<feature type="domain" description="Reverse transcriptase" evidence="7">
    <location>
        <begin position="1"/>
        <end position="67"/>
    </location>
</feature>
<evidence type="ECO:0000256" key="4">
    <source>
        <dbReference type="ARBA" id="ARBA00022759"/>
    </source>
</evidence>
<dbReference type="GO" id="GO:0016787">
    <property type="term" value="F:hydrolase activity"/>
    <property type="evidence" value="ECO:0007669"/>
    <property type="project" value="UniProtKB-KW"/>
</dbReference>
<evidence type="ECO:0000256" key="2">
    <source>
        <dbReference type="ARBA" id="ARBA00022695"/>
    </source>
</evidence>
<dbReference type="GO" id="GO:0015074">
    <property type="term" value="P:DNA integration"/>
    <property type="evidence" value="ECO:0007669"/>
    <property type="project" value="InterPro"/>
</dbReference>
<dbReference type="Gene3D" id="3.30.70.270">
    <property type="match status" value="1"/>
</dbReference>
<dbReference type="FunFam" id="3.10.20.370:FF:000001">
    <property type="entry name" value="Retrovirus-related Pol polyprotein from transposon 17.6-like protein"/>
    <property type="match status" value="1"/>
</dbReference>
<keyword evidence="2" id="KW-0548">Nucleotidyltransferase</keyword>
<dbReference type="Pfam" id="PF00078">
    <property type="entry name" value="RVT_1"/>
    <property type="match status" value="1"/>
</dbReference>
<dbReference type="FunFam" id="3.30.70.270:FF:000003">
    <property type="entry name" value="Transposon Ty3-G Gag-Pol polyprotein"/>
    <property type="match status" value="1"/>
</dbReference>
<keyword evidence="6" id="KW-0695">RNA-directed DNA polymerase</keyword>
<dbReference type="EMBL" id="CACVKT020000560">
    <property type="protein sequence ID" value="CAC5360359.1"/>
    <property type="molecule type" value="Genomic_DNA"/>
</dbReference>
<dbReference type="Pfam" id="PF17917">
    <property type="entry name" value="RT_RNaseH"/>
    <property type="match status" value="1"/>
</dbReference>
<dbReference type="PROSITE" id="PS50994">
    <property type="entry name" value="INTEGRASE"/>
    <property type="match status" value="1"/>
</dbReference>
<keyword evidence="1" id="KW-0808">Transferase</keyword>
<dbReference type="InterPro" id="IPR043502">
    <property type="entry name" value="DNA/RNA_pol_sf"/>
</dbReference>
<sequence>MEAVLRGLNWKSSLVYLDDVIVFRRTFQDHLLHLKQVFERLRNAGLKLHPSKCNFPKREIRYLGHIVNSEGISPDPEKVTAIRTYPTPTNLKQLRAFLGLSGQPPILGYPQYDQLFRLYTDASSFSLGAVLCHVQNGIERVICYAGKSLSASEKNYGISEKECLALVYGIKHFDCYLRHNKFEAFVDHSSLKWLLTMNEPVGKFARWVALLQSYDFDIKYRPGKVHTNADGVSRRTYDDEEDQSDNWDELPTFKCISKPIIDTQRREELTSDAAKELTIVTCAAAETVNEENVVLSNVSIRGYQRNDAWYKDIIIYLETETLPDDPKRRKDILIIHNSYVIDNGTLFHIYTLDKRKVKNIDINLQICIPKRLVNLGICKTLHSDRGTNYLSNIVRETCRLLDVKKTQTTSFHPQCNGQSERMMSTIVNSIAKRIDDDEDNWDRFIPFIQYSYNNTPCLDSTEYTPFFLTHGRYPRSLLDISFDNFDLPVTCRDYIIRLLENLDKSREVAVEILKD</sequence>
<dbReference type="SUPFAM" id="SSF53098">
    <property type="entry name" value="Ribonuclease H-like"/>
    <property type="match status" value="1"/>
</dbReference>
<dbReference type="AlphaFoldDB" id="A0A6J8A0L6"/>
<dbReference type="SUPFAM" id="SSF56672">
    <property type="entry name" value="DNA/RNA polymerases"/>
    <property type="match status" value="1"/>
</dbReference>
<dbReference type="InterPro" id="IPR041373">
    <property type="entry name" value="RT_RNaseH"/>
</dbReference>
<reference evidence="9 10" key="1">
    <citation type="submission" date="2020-06" db="EMBL/GenBank/DDBJ databases">
        <authorList>
            <person name="Li R."/>
            <person name="Bekaert M."/>
        </authorList>
    </citation>
    <scope>NUCLEOTIDE SEQUENCE [LARGE SCALE GENOMIC DNA]</scope>
    <source>
        <strain evidence="10">wild</strain>
    </source>
</reference>
<evidence type="ECO:0000259" key="7">
    <source>
        <dbReference type="PROSITE" id="PS50878"/>
    </source>
</evidence>
<name>A0A6J8A0L6_MYTCO</name>
<dbReference type="PANTHER" id="PTHR37984">
    <property type="entry name" value="PROTEIN CBG26694"/>
    <property type="match status" value="1"/>
</dbReference>
<keyword evidence="3" id="KW-0540">Nuclease</keyword>
<evidence type="ECO:0000313" key="10">
    <source>
        <dbReference type="Proteomes" id="UP000507470"/>
    </source>
</evidence>
<evidence type="ECO:0000256" key="5">
    <source>
        <dbReference type="ARBA" id="ARBA00022801"/>
    </source>
</evidence>
<dbReference type="PANTHER" id="PTHR37984:SF5">
    <property type="entry name" value="PROTEIN NYNRIN-LIKE"/>
    <property type="match status" value="1"/>
</dbReference>
<dbReference type="Gene3D" id="3.30.420.10">
    <property type="entry name" value="Ribonuclease H-like superfamily/Ribonuclease H"/>
    <property type="match status" value="1"/>
</dbReference>
<proteinExistence type="predicted"/>
<dbReference type="GO" id="GO:0003964">
    <property type="term" value="F:RNA-directed DNA polymerase activity"/>
    <property type="evidence" value="ECO:0007669"/>
    <property type="project" value="UniProtKB-KW"/>
</dbReference>
<dbReference type="InterPro" id="IPR050951">
    <property type="entry name" value="Retrovirus_Pol_polyprotein"/>
</dbReference>
<dbReference type="OrthoDB" id="8193822at2759"/>
<evidence type="ECO:0000256" key="6">
    <source>
        <dbReference type="ARBA" id="ARBA00022918"/>
    </source>
</evidence>
<dbReference type="PROSITE" id="PS50878">
    <property type="entry name" value="RT_POL"/>
    <property type="match status" value="1"/>
</dbReference>
<dbReference type="InterPro" id="IPR000477">
    <property type="entry name" value="RT_dom"/>
</dbReference>
<dbReference type="InterPro" id="IPR043128">
    <property type="entry name" value="Rev_trsase/Diguanyl_cyclase"/>
</dbReference>